<dbReference type="InterPro" id="IPR023214">
    <property type="entry name" value="HAD_sf"/>
</dbReference>
<dbReference type="PANTHER" id="PTHR10000:SF8">
    <property type="entry name" value="HAD SUPERFAMILY HYDROLASE-LIKE, TYPE 3"/>
    <property type="match status" value="1"/>
</dbReference>
<keyword evidence="2" id="KW-1185">Reference proteome</keyword>
<organism evidence="1 2">
    <name type="scientific">Lactobacillus xylocopicola</name>
    <dbReference type="NCBI Taxonomy" id="2976676"/>
    <lineage>
        <taxon>Bacteria</taxon>
        <taxon>Bacillati</taxon>
        <taxon>Bacillota</taxon>
        <taxon>Bacilli</taxon>
        <taxon>Lactobacillales</taxon>
        <taxon>Lactobacillaceae</taxon>
        <taxon>Lactobacillus</taxon>
    </lineage>
</organism>
<dbReference type="PROSITE" id="PS01228">
    <property type="entry name" value="COF_1"/>
    <property type="match status" value="1"/>
</dbReference>
<dbReference type="CDD" id="cd07516">
    <property type="entry name" value="HAD_Pase"/>
    <property type="match status" value="1"/>
</dbReference>
<dbReference type="SUPFAM" id="SSF56784">
    <property type="entry name" value="HAD-like"/>
    <property type="match status" value="1"/>
</dbReference>
<reference evidence="1 2" key="1">
    <citation type="journal article" date="2023" name="Microbiol. Spectr.">
        <title>Symbiosis of Carpenter Bees with Uncharacterized Lactic Acid Bacteria Showing NAD Auxotrophy.</title>
        <authorList>
            <person name="Kawasaki S."/>
            <person name="Ozawa K."/>
            <person name="Mori T."/>
            <person name="Yamamoto A."/>
            <person name="Ito M."/>
            <person name="Ohkuma M."/>
            <person name="Sakamoto M."/>
            <person name="Matsutani M."/>
        </authorList>
    </citation>
    <scope>NUCLEOTIDE SEQUENCE [LARGE SCALE GENOMIC DNA]</scope>
    <source>
        <strain evidence="1 2">Kim32-2</strain>
    </source>
</reference>
<sequence length="276" mass="30786">MGENSLAIKLIAVDLDGTLLNSNNQISPETEKALRQASSQGILVVLATGRPLSGAMTFNRQLGLAGQKQYNIVFNGAVIQDLAGNVLMNQEMNYHDFSNLRRLQRLAKVNLHFETPECFWTCDRDLGANLAINAAVNNELVKVRKPEEITQDFTFNKVGFSVIKEEQEVDKLWQNIPEWAFAKYDIVRSFSSVIEVNLKDASKGNALIQLADRLKLDQQQVMVFGDQGNDISMFANPNFQKIAMGNAIEEIKQEADYVTADNDSEGIAKALKKFVL</sequence>
<dbReference type="SFLD" id="SFLDG01144">
    <property type="entry name" value="C2.B.4:_PGP_Like"/>
    <property type="match status" value="1"/>
</dbReference>
<dbReference type="Gene3D" id="3.30.1240.10">
    <property type="match status" value="1"/>
</dbReference>
<evidence type="ECO:0000313" key="2">
    <source>
        <dbReference type="Proteomes" id="UP001321741"/>
    </source>
</evidence>
<dbReference type="Gene3D" id="3.40.50.1000">
    <property type="entry name" value="HAD superfamily/HAD-like"/>
    <property type="match status" value="1"/>
</dbReference>
<dbReference type="PANTHER" id="PTHR10000">
    <property type="entry name" value="PHOSPHOSERINE PHOSPHATASE"/>
    <property type="match status" value="1"/>
</dbReference>
<gene>
    <name evidence="1" type="ORF">KIM322_05460</name>
</gene>
<dbReference type="SFLD" id="SFLDG01140">
    <property type="entry name" value="C2.B:_Phosphomannomutase_and_P"/>
    <property type="match status" value="1"/>
</dbReference>
<proteinExistence type="predicted"/>
<dbReference type="Proteomes" id="UP001321741">
    <property type="component" value="Chromosome"/>
</dbReference>
<dbReference type="Pfam" id="PF08282">
    <property type="entry name" value="Hydrolase_3"/>
    <property type="match status" value="1"/>
</dbReference>
<dbReference type="EMBL" id="AP026803">
    <property type="protein sequence ID" value="BDR60285.1"/>
    <property type="molecule type" value="Genomic_DNA"/>
</dbReference>
<dbReference type="InterPro" id="IPR006379">
    <property type="entry name" value="HAD-SF_hydro_IIB"/>
</dbReference>
<dbReference type="NCBIfam" id="TIGR01484">
    <property type="entry name" value="HAD-SF-IIB"/>
    <property type="match status" value="1"/>
</dbReference>
<accession>A0ABM8BGB3</accession>
<dbReference type="NCBIfam" id="TIGR00099">
    <property type="entry name" value="Cof-subfamily"/>
    <property type="match status" value="1"/>
</dbReference>
<dbReference type="SFLD" id="SFLDS00003">
    <property type="entry name" value="Haloacid_Dehalogenase"/>
    <property type="match status" value="1"/>
</dbReference>
<protein>
    <submittedName>
        <fullName evidence="1">Haloacid dehalogenase</fullName>
    </submittedName>
</protein>
<name>A0ABM8BGB3_9LACO</name>
<dbReference type="InterPro" id="IPR036412">
    <property type="entry name" value="HAD-like_sf"/>
</dbReference>
<evidence type="ECO:0000313" key="1">
    <source>
        <dbReference type="EMBL" id="BDR60285.1"/>
    </source>
</evidence>
<dbReference type="InterPro" id="IPR000150">
    <property type="entry name" value="Cof"/>
</dbReference>